<comment type="similarity">
    <text evidence="1">Belongs to the Fur family.</text>
</comment>
<organism evidence="8 9">
    <name type="scientific">Longimicrobium terrae</name>
    <dbReference type="NCBI Taxonomy" id="1639882"/>
    <lineage>
        <taxon>Bacteria</taxon>
        <taxon>Pseudomonadati</taxon>
        <taxon>Gemmatimonadota</taxon>
        <taxon>Longimicrobiia</taxon>
        <taxon>Longimicrobiales</taxon>
        <taxon>Longimicrobiaceae</taxon>
        <taxon>Longimicrobium</taxon>
    </lineage>
</organism>
<evidence type="ECO:0000256" key="6">
    <source>
        <dbReference type="ARBA" id="ARBA00023163"/>
    </source>
</evidence>
<dbReference type="InterPro" id="IPR043135">
    <property type="entry name" value="Fur_C"/>
</dbReference>
<keyword evidence="4" id="KW-0805">Transcription regulation</keyword>
<dbReference type="GO" id="GO:0008270">
    <property type="term" value="F:zinc ion binding"/>
    <property type="evidence" value="ECO:0007669"/>
    <property type="project" value="TreeGrafter"/>
</dbReference>
<feature type="binding site" evidence="7">
    <location>
        <position position="145"/>
    </location>
    <ligand>
        <name>Zn(2+)</name>
        <dbReference type="ChEBI" id="CHEBI:29105"/>
    </ligand>
</feature>
<dbReference type="Gene3D" id="3.30.1490.190">
    <property type="match status" value="1"/>
</dbReference>
<accession>A0A841H378</accession>
<dbReference type="Pfam" id="PF01475">
    <property type="entry name" value="FUR"/>
    <property type="match status" value="1"/>
</dbReference>
<dbReference type="CDD" id="cd07153">
    <property type="entry name" value="Fur_like"/>
    <property type="match status" value="1"/>
</dbReference>
<evidence type="ECO:0000256" key="5">
    <source>
        <dbReference type="ARBA" id="ARBA00023125"/>
    </source>
</evidence>
<feature type="binding site" evidence="7">
    <location>
        <position position="106"/>
    </location>
    <ligand>
        <name>Zn(2+)</name>
        <dbReference type="ChEBI" id="CHEBI:29105"/>
    </ligand>
</feature>
<dbReference type="InterPro" id="IPR036388">
    <property type="entry name" value="WH-like_DNA-bd_sf"/>
</dbReference>
<dbReference type="GO" id="GO:0045892">
    <property type="term" value="P:negative regulation of DNA-templated transcription"/>
    <property type="evidence" value="ECO:0007669"/>
    <property type="project" value="TreeGrafter"/>
</dbReference>
<keyword evidence="7" id="KW-0479">Metal-binding</keyword>
<evidence type="ECO:0000313" key="8">
    <source>
        <dbReference type="EMBL" id="MBB6072412.1"/>
    </source>
</evidence>
<comment type="caution">
    <text evidence="8">The sequence shown here is derived from an EMBL/GenBank/DDBJ whole genome shotgun (WGS) entry which is preliminary data.</text>
</comment>
<dbReference type="InterPro" id="IPR002481">
    <property type="entry name" value="FUR"/>
</dbReference>
<dbReference type="PANTHER" id="PTHR33202">
    <property type="entry name" value="ZINC UPTAKE REGULATION PROTEIN"/>
    <property type="match status" value="1"/>
</dbReference>
<protein>
    <submittedName>
        <fullName evidence="8">Fe2+ or Zn2+ uptake regulation protein</fullName>
    </submittedName>
</protein>
<keyword evidence="6" id="KW-0804">Transcription</keyword>
<name>A0A841H378_9BACT</name>
<keyword evidence="5" id="KW-0238">DNA-binding</keyword>
<keyword evidence="9" id="KW-1185">Reference proteome</keyword>
<evidence type="ECO:0000256" key="1">
    <source>
        <dbReference type="ARBA" id="ARBA00007957"/>
    </source>
</evidence>
<dbReference type="EMBL" id="JACHIA010000015">
    <property type="protein sequence ID" value="MBB6072412.1"/>
    <property type="molecule type" value="Genomic_DNA"/>
</dbReference>
<proteinExistence type="inferred from homology"/>
<evidence type="ECO:0000256" key="3">
    <source>
        <dbReference type="ARBA" id="ARBA00022833"/>
    </source>
</evidence>
<dbReference type="SUPFAM" id="SSF46785">
    <property type="entry name" value="Winged helix' DNA-binding domain"/>
    <property type="match status" value="1"/>
</dbReference>
<dbReference type="AlphaFoldDB" id="A0A841H378"/>
<feature type="binding site" evidence="7">
    <location>
        <position position="142"/>
    </location>
    <ligand>
        <name>Zn(2+)</name>
        <dbReference type="ChEBI" id="CHEBI:29105"/>
    </ligand>
</feature>
<dbReference type="GO" id="GO:0003700">
    <property type="term" value="F:DNA-binding transcription factor activity"/>
    <property type="evidence" value="ECO:0007669"/>
    <property type="project" value="InterPro"/>
</dbReference>
<dbReference type="PANTHER" id="PTHR33202:SF7">
    <property type="entry name" value="FERRIC UPTAKE REGULATION PROTEIN"/>
    <property type="match status" value="1"/>
</dbReference>
<dbReference type="GO" id="GO:1900376">
    <property type="term" value="P:regulation of secondary metabolite biosynthetic process"/>
    <property type="evidence" value="ECO:0007669"/>
    <property type="project" value="TreeGrafter"/>
</dbReference>
<dbReference type="GO" id="GO:0000976">
    <property type="term" value="F:transcription cis-regulatory region binding"/>
    <property type="evidence" value="ECO:0007669"/>
    <property type="project" value="TreeGrafter"/>
</dbReference>
<keyword evidence="3 7" id="KW-0862">Zinc</keyword>
<dbReference type="RefSeq" id="WP_205762008.1">
    <property type="nucleotide sequence ID" value="NZ_JABDTL010000002.1"/>
</dbReference>
<evidence type="ECO:0000313" key="9">
    <source>
        <dbReference type="Proteomes" id="UP000582837"/>
    </source>
</evidence>
<reference evidence="8 9" key="1">
    <citation type="submission" date="2020-08" db="EMBL/GenBank/DDBJ databases">
        <title>Genomic Encyclopedia of Type Strains, Phase IV (KMG-IV): sequencing the most valuable type-strain genomes for metagenomic binning, comparative biology and taxonomic classification.</title>
        <authorList>
            <person name="Goeker M."/>
        </authorList>
    </citation>
    <scope>NUCLEOTIDE SEQUENCE [LARGE SCALE GENOMIC DNA]</scope>
    <source>
        <strain evidence="8 9">DSM 29007</strain>
    </source>
</reference>
<evidence type="ECO:0000256" key="7">
    <source>
        <dbReference type="PIRSR" id="PIRSR602481-1"/>
    </source>
</evidence>
<dbReference type="Gene3D" id="1.10.10.10">
    <property type="entry name" value="Winged helix-like DNA-binding domain superfamily/Winged helix DNA-binding domain"/>
    <property type="match status" value="1"/>
</dbReference>
<dbReference type="Proteomes" id="UP000582837">
    <property type="component" value="Unassembled WGS sequence"/>
</dbReference>
<feature type="binding site" evidence="7">
    <location>
        <position position="103"/>
    </location>
    <ligand>
        <name>Zn(2+)</name>
        <dbReference type="ChEBI" id="CHEBI:29105"/>
    </ligand>
</feature>
<evidence type="ECO:0000256" key="2">
    <source>
        <dbReference type="ARBA" id="ARBA00022491"/>
    </source>
</evidence>
<comment type="cofactor">
    <cofactor evidence="7">
        <name>Zn(2+)</name>
        <dbReference type="ChEBI" id="CHEBI:29105"/>
    </cofactor>
    <text evidence="7">Binds 1 zinc ion per subunit.</text>
</comment>
<sequence length="147" mass="16324">MPTTERMHPEHVDTVLREALEANGQRFTEQRAAVYRFLRATTDHPSADEVFTAVRADIADISLATVYKALETLVSCNLAAKLAYGDDSARYDARTDDHYHSRCLGCGQVRDVAGEPHDLLPQIHVDAGFRVQGYRVEVVGFCPACCK</sequence>
<gene>
    <name evidence="8" type="ORF">HNQ61_004074</name>
</gene>
<evidence type="ECO:0000256" key="4">
    <source>
        <dbReference type="ARBA" id="ARBA00023015"/>
    </source>
</evidence>
<dbReference type="InterPro" id="IPR036390">
    <property type="entry name" value="WH_DNA-bd_sf"/>
</dbReference>
<keyword evidence="2" id="KW-0678">Repressor</keyword>